<dbReference type="InterPro" id="IPR032466">
    <property type="entry name" value="Metal_Hydrolase"/>
</dbReference>
<evidence type="ECO:0000313" key="1">
    <source>
        <dbReference type="EMBL" id="KAH0966242.1"/>
    </source>
</evidence>
<proteinExistence type="predicted"/>
<dbReference type="GeneID" id="68350780"/>
<dbReference type="GO" id="GO:0016814">
    <property type="term" value="F:hydrolase activity, acting on carbon-nitrogen (but not peptide) bonds, in cyclic amidines"/>
    <property type="evidence" value="ECO:0007669"/>
    <property type="project" value="TreeGrafter"/>
</dbReference>
<organism evidence="1 2">
    <name type="scientific">Hirsutella rhossiliensis</name>
    <dbReference type="NCBI Taxonomy" id="111463"/>
    <lineage>
        <taxon>Eukaryota</taxon>
        <taxon>Fungi</taxon>
        <taxon>Dikarya</taxon>
        <taxon>Ascomycota</taxon>
        <taxon>Pezizomycotina</taxon>
        <taxon>Sordariomycetes</taxon>
        <taxon>Hypocreomycetidae</taxon>
        <taxon>Hypocreales</taxon>
        <taxon>Ophiocordycipitaceae</taxon>
        <taxon>Hirsutella</taxon>
    </lineage>
</organism>
<accession>A0A9P8N3H2</accession>
<dbReference type="Proteomes" id="UP000824596">
    <property type="component" value="Unassembled WGS sequence"/>
</dbReference>
<dbReference type="PANTHER" id="PTHR32027">
    <property type="entry name" value="CYTOSINE DEAMINASE"/>
    <property type="match status" value="1"/>
</dbReference>
<comment type="caution">
    <text evidence="1">The sequence shown here is derived from an EMBL/GenBank/DDBJ whole genome shotgun (WGS) entry which is preliminary data.</text>
</comment>
<dbReference type="PANTHER" id="PTHR32027:SF0">
    <property type="entry name" value="CYTOSINE DEAMINASE"/>
    <property type="match status" value="1"/>
</dbReference>
<sequence>MLLDESVNYGVTAIRAFVEVDATVHHLCLEAAVQLKEEWRERCHVQIVCFAQDPIFSGPQGDENRSLMEGAIQRAEVDVVGTTPYVESHHDASRQNIEWAVQTALQSGKHVDFHLDYDLDAGKEPLIWHVVETLKQSSWPSRTSKRVMIGHATHLSLFSHAEWQRLARQVTDAQLPVTFVGLPTSDIYMASAPDRDKADQPRGTLPICRMIRDHGLDAVVGINNVGNAFTPWGSCDPLALASLCVGLYQAGSQDDAELLFECVSSRARAAMGLGAASATVGEGQAAELLVVGDMRSGRAAVADLVWNPSMARERSVVFRGRLSG</sequence>
<dbReference type="EMBL" id="JAIZPD010000002">
    <property type="protein sequence ID" value="KAH0966242.1"/>
    <property type="molecule type" value="Genomic_DNA"/>
</dbReference>
<reference evidence="1" key="1">
    <citation type="submission" date="2021-09" db="EMBL/GenBank/DDBJ databases">
        <title>A high-quality genome of the endoparasitic fungus Hirsutella rhossiliensis with a comparison of Hirsutella genomes reveals transposable elements contributing to genome size variation.</title>
        <authorList>
            <person name="Lin R."/>
            <person name="Jiao Y."/>
            <person name="Sun X."/>
            <person name="Ling J."/>
            <person name="Xie B."/>
            <person name="Cheng X."/>
        </authorList>
    </citation>
    <scope>NUCLEOTIDE SEQUENCE</scope>
    <source>
        <strain evidence="1">HR02</strain>
    </source>
</reference>
<dbReference type="AlphaFoldDB" id="A0A9P8N3H2"/>
<dbReference type="RefSeq" id="XP_044723755.1">
    <property type="nucleotide sequence ID" value="XM_044860122.1"/>
</dbReference>
<name>A0A9P8N3H2_9HYPO</name>
<protein>
    <submittedName>
        <fullName evidence="1">Zinc metallopeptidase</fullName>
    </submittedName>
</protein>
<gene>
    <name evidence="1" type="ORF">HRG_01651</name>
</gene>
<dbReference type="SUPFAM" id="SSF51556">
    <property type="entry name" value="Metallo-dependent hydrolases"/>
    <property type="match status" value="1"/>
</dbReference>
<dbReference type="Gene3D" id="3.20.20.140">
    <property type="entry name" value="Metal-dependent hydrolases"/>
    <property type="match status" value="1"/>
</dbReference>
<keyword evidence="2" id="KW-1185">Reference proteome</keyword>
<evidence type="ECO:0000313" key="2">
    <source>
        <dbReference type="Proteomes" id="UP000824596"/>
    </source>
</evidence>
<dbReference type="InterPro" id="IPR052349">
    <property type="entry name" value="Metallo-hydrolase_Enzymes"/>
</dbReference>
<dbReference type="OrthoDB" id="10266980at2759"/>